<evidence type="ECO:0000313" key="1">
    <source>
        <dbReference type="EMBL" id="TRX89982.1"/>
    </source>
</evidence>
<comment type="caution">
    <text evidence="1">The sequence shown here is derived from an EMBL/GenBank/DDBJ whole genome shotgun (WGS) entry which is preliminary data.</text>
</comment>
<proteinExistence type="predicted"/>
<protein>
    <submittedName>
        <fullName evidence="1">Uncharacterized protein</fullName>
    </submittedName>
</protein>
<organism evidence="1 2">
    <name type="scientific">Xylaria flabelliformis</name>
    <dbReference type="NCBI Taxonomy" id="2512241"/>
    <lineage>
        <taxon>Eukaryota</taxon>
        <taxon>Fungi</taxon>
        <taxon>Dikarya</taxon>
        <taxon>Ascomycota</taxon>
        <taxon>Pezizomycotina</taxon>
        <taxon>Sordariomycetes</taxon>
        <taxon>Xylariomycetidae</taxon>
        <taxon>Xylariales</taxon>
        <taxon>Xylariaceae</taxon>
        <taxon>Xylaria</taxon>
    </lineage>
</organism>
<dbReference type="Proteomes" id="UP000319160">
    <property type="component" value="Unassembled WGS sequence"/>
</dbReference>
<reference evidence="2" key="1">
    <citation type="submission" date="2019-06" db="EMBL/GenBank/DDBJ databases">
        <title>Draft genome sequence of the griseofulvin-producing fungus Xylaria cubensis strain G536.</title>
        <authorList>
            <person name="Mead M.E."/>
            <person name="Raja H.A."/>
            <person name="Steenwyk J.L."/>
            <person name="Knowles S.L."/>
            <person name="Oberlies N.H."/>
            <person name="Rokas A."/>
        </authorList>
    </citation>
    <scope>NUCLEOTIDE SEQUENCE [LARGE SCALE GENOMIC DNA]</scope>
    <source>
        <strain evidence="2">G536</strain>
    </source>
</reference>
<dbReference type="AlphaFoldDB" id="A0A553HPV7"/>
<keyword evidence="2" id="KW-1185">Reference proteome</keyword>
<evidence type="ECO:0000313" key="2">
    <source>
        <dbReference type="Proteomes" id="UP000319160"/>
    </source>
</evidence>
<dbReference type="EMBL" id="VFLP01000060">
    <property type="protein sequence ID" value="TRX89982.1"/>
    <property type="molecule type" value="Genomic_DNA"/>
</dbReference>
<name>A0A553HPV7_9PEZI</name>
<gene>
    <name evidence="1" type="ORF">FHL15_009083</name>
</gene>
<accession>A0A553HPV7</accession>
<sequence length="236" mass="27583">MSHLTEFSFVLAYAKRRLRGGECVGDLYRDHGRLGGDAVPFPLPGIPSLDQVAEFYTHLNIEVEKSRLRPERKTAYRRFTSAAYHAHRAVIENQPQRGSVWHFQGCLTYINKALRIMEKSKDFEDRHPVHWSEVYPECAERTTPPEEYWLLFKLESLLPVLRLSVRILWLLFPDCEHTWREWEGSLCSDEWLQQFILDSRTSSWRRIPLHAPRRADVIGRYTLDDSTASTPSSSPI</sequence>
<dbReference type="OrthoDB" id="4678491at2759"/>